<feature type="compositionally biased region" description="Basic and acidic residues" evidence="1">
    <location>
        <begin position="909"/>
        <end position="918"/>
    </location>
</feature>
<dbReference type="InterPro" id="IPR036063">
    <property type="entry name" value="Smr_dom_sf"/>
</dbReference>
<dbReference type="Gene3D" id="3.30.1370.110">
    <property type="match status" value="1"/>
</dbReference>
<dbReference type="SUPFAM" id="SSF52540">
    <property type="entry name" value="P-loop containing nucleoside triphosphate hydrolases"/>
    <property type="match status" value="1"/>
</dbReference>
<reference evidence="4 5" key="1">
    <citation type="submission" date="2019-09" db="EMBL/GenBank/DDBJ databases">
        <title>Bird 10,000 Genomes (B10K) Project - Family phase.</title>
        <authorList>
            <person name="Zhang G."/>
        </authorList>
    </citation>
    <scope>NUCLEOTIDE SEQUENCE [LARGE SCALE GENOMIC DNA]</scope>
    <source>
        <strain evidence="4">B10K-DU-029-49</strain>
        <tissue evidence="4">Liver</tissue>
    </source>
</reference>
<feature type="domain" description="CUE" evidence="3">
    <location>
        <begin position="42"/>
        <end position="85"/>
    </location>
</feature>
<feature type="compositionally biased region" description="Basic and acidic residues" evidence="1">
    <location>
        <begin position="824"/>
        <end position="836"/>
    </location>
</feature>
<dbReference type="SMART" id="SM01162">
    <property type="entry name" value="DUF1771"/>
    <property type="match status" value="1"/>
</dbReference>
<dbReference type="InterPro" id="IPR027417">
    <property type="entry name" value="P-loop_NTPase"/>
</dbReference>
<feature type="compositionally biased region" description="Basic and acidic residues" evidence="1">
    <location>
        <begin position="719"/>
        <end position="737"/>
    </location>
</feature>
<dbReference type="GO" id="GO:0005634">
    <property type="term" value="C:nucleus"/>
    <property type="evidence" value="ECO:0007669"/>
    <property type="project" value="TreeGrafter"/>
</dbReference>
<feature type="compositionally biased region" description="Polar residues" evidence="1">
    <location>
        <begin position="777"/>
        <end position="794"/>
    </location>
</feature>
<evidence type="ECO:0000256" key="1">
    <source>
        <dbReference type="SAM" id="MobiDB-lite"/>
    </source>
</evidence>
<feature type="compositionally biased region" description="Polar residues" evidence="1">
    <location>
        <begin position="285"/>
        <end position="296"/>
    </location>
</feature>
<feature type="domain" description="Smr" evidence="2">
    <location>
        <begin position="1705"/>
        <end position="1784"/>
    </location>
</feature>
<dbReference type="PANTHER" id="PTHR46535">
    <property type="entry name" value="NEDD4-BINDING PROTEIN 2"/>
    <property type="match status" value="1"/>
</dbReference>
<feature type="region of interest" description="Disordered" evidence="1">
    <location>
        <begin position="719"/>
        <end position="739"/>
    </location>
</feature>
<dbReference type="SMART" id="SM00463">
    <property type="entry name" value="SMR"/>
    <property type="match status" value="1"/>
</dbReference>
<dbReference type="PANTHER" id="PTHR46535:SF1">
    <property type="entry name" value="NEDD4-BINDING PROTEIN 2"/>
    <property type="match status" value="1"/>
</dbReference>
<dbReference type="SUPFAM" id="SSF46934">
    <property type="entry name" value="UBA-like"/>
    <property type="match status" value="1"/>
</dbReference>
<feature type="region of interest" description="Disordered" evidence="1">
    <location>
        <begin position="612"/>
        <end position="645"/>
    </location>
</feature>
<evidence type="ECO:0000313" key="5">
    <source>
        <dbReference type="Proteomes" id="UP000521322"/>
    </source>
</evidence>
<accession>A0A7K6I2X7</accession>
<dbReference type="InterPro" id="IPR056718">
    <property type="entry name" value="DUF7816"/>
</dbReference>
<dbReference type="Pfam" id="PF25125">
    <property type="entry name" value="DUF7817"/>
    <property type="match status" value="1"/>
</dbReference>
<name>A0A7K6I2X7_9PASS</name>
<feature type="non-terminal residue" evidence="4">
    <location>
        <position position="1"/>
    </location>
</feature>
<evidence type="ECO:0000313" key="4">
    <source>
        <dbReference type="EMBL" id="NWV81642.1"/>
    </source>
</evidence>
<dbReference type="Pfam" id="PF08590">
    <property type="entry name" value="DUF1771"/>
    <property type="match status" value="1"/>
</dbReference>
<evidence type="ECO:0000259" key="2">
    <source>
        <dbReference type="PROSITE" id="PS50828"/>
    </source>
</evidence>
<feature type="region of interest" description="Disordered" evidence="1">
    <location>
        <begin position="1247"/>
        <end position="1285"/>
    </location>
</feature>
<evidence type="ECO:0000259" key="3">
    <source>
        <dbReference type="PROSITE" id="PS51140"/>
    </source>
</evidence>
<dbReference type="Pfam" id="PF01713">
    <property type="entry name" value="Smr"/>
    <property type="match status" value="1"/>
</dbReference>
<dbReference type="InterPro" id="IPR002625">
    <property type="entry name" value="Smr_dom"/>
</dbReference>
<dbReference type="Proteomes" id="UP000521322">
    <property type="component" value="Unassembled WGS sequence"/>
</dbReference>
<dbReference type="Gene3D" id="1.10.8.10">
    <property type="entry name" value="DNA helicase RuvA subunit, C-terminal domain"/>
    <property type="match status" value="1"/>
</dbReference>
<keyword evidence="5" id="KW-1185">Reference proteome</keyword>
<dbReference type="InterPro" id="IPR052772">
    <property type="entry name" value="Endo/PolyKinase_Domain-Protein"/>
</dbReference>
<dbReference type="Pfam" id="PF13671">
    <property type="entry name" value="AAA_33"/>
    <property type="match status" value="1"/>
</dbReference>
<dbReference type="InterPro" id="IPR003892">
    <property type="entry name" value="CUE"/>
</dbReference>
<organism evidence="4 5">
    <name type="scientific">Dasyornis broadbenti</name>
    <name type="common">rufous bristle-bird</name>
    <dbReference type="NCBI Taxonomy" id="243059"/>
    <lineage>
        <taxon>Eukaryota</taxon>
        <taxon>Metazoa</taxon>
        <taxon>Chordata</taxon>
        <taxon>Craniata</taxon>
        <taxon>Vertebrata</taxon>
        <taxon>Euteleostomi</taxon>
        <taxon>Archelosauria</taxon>
        <taxon>Archosauria</taxon>
        <taxon>Dinosauria</taxon>
        <taxon>Saurischia</taxon>
        <taxon>Theropoda</taxon>
        <taxon>Coelurosauria</taxon>
        <taxon>Aves</taxon>
        <taxon>Neognathae</taxon>
        <taxon>Neoaves</taxon>
        <taxon>Telluraves</taxon>
        <taxon>Australaves</taxon>
        <taxon>Passeriformes</taxon>
        <taxon>Meliphagoidea</taxon>
        <taxon>Dasyornithidae</taxon>
        <taxon>Dasyornis</taxon>
    </lineage>
</organism>
<dbReference type="GO" id="GO:0043130">
    <property type="term" value="F:ubiquitin binding"/>
    <property type="evidence" value="ECO:0007669"/>
    <property type="project" value="InterPro"/>
</dbReference>
<comment type="caution">
    <text evidence="4">The sequence shown here is derived from an EMBL/GenBank/DDBJ whole genome shotgun (WGS) entry which is preliminary data.</text>
</comment>
<dbReference type="InterPro" id="IPR041801">
    <property type="entry name" value="N4BP2_CUE"/>
</dbReference>
<dbReference type="EMBL" id="VZRN01004391">
    <property type="protein sequence ID" value="NWV81642.1"/>
    <property type="molecule type" value="Genomic_DNA"/>
</dbReference>
<dbReference type="CDD" id="cd14365">
    <property type="entry name" value="CUE_N4BP2"/>
    <property type="match status" value="1"/>
</dbReference>
<dbReference type="Pfam" id="PF25126">
    <property type="entry name" value="DUF7818"/>
    <property type="match status" value="1"/>
</dbReference>
<dbReference type="Pfam" id="PF25124">
    <property type="entry name" value="DUF7816"/>
    <property type="match status" value="1"/>
</dbReference>
<dbReference type="InterPro" id="IPR056719">
    <property type="entry name" value="DUF7817"/>
</dbReference>
<dbReference type="SUPFAM" id="SSF160443">
    <property type="entry name" value="SMR domain-like"/>
    <property type="match status" value="1"/>
</dbReference>
<feature type="region of interest" description="Disordered" evidence="1">
    <location>
        <begin position="285"/>
        <end position="308"/>
    </location>
</feature>
<dbReference type="InterPro" id="IPR056720">
    <property type="entry name" value="DUF7818"/>
</dbReference>
<feature type="compositionally biased region" description="Basic and acidic residues" evidence="1">
    <location>
        <begin position="628"/>
        <end position="643"/>
    </location>
</feature>
<dbReference type="PROSITE" id="PS50828">
    <property type="entry name" value="SMR"/>
    <property type="match status" value="1"/>
</dbReference>
<dbReference type="Pfam" id="PF02845">
    <property type="entry name" value="CUE"/>
    <property type="match status" value="1"/>
</dbReference>
<dbReference type="PROSITE" id="PS51140">
    <property type="entry name" value="CUE"/>
    <property type="match status" value="1"/>
</dbReference>
<dbReference type="InterPro" id="IPR013899">
    <property type="entry name" value="DUF1771"/>
</dbReference>
<dbReference type="InterPro" id="IPR009060">
    <property type="entry name" value="UBA-like_sf"/>
</dbReference>
<dbReference type="GO" id="GO:0004519">
    <property type="term" value="F:endonuclease activity"/>
    <property type="evidence" value="ECO:0007669"/>
    <property type="project" value="TreeGrafter"/>
</dbReference>
<protein>
    <submittedName>
        <fullName evidence="4">N4BP2 protein</fullName>
    </submittedName>
</protein>
<proteinExistence type="predicted"/>
<feature type="region of interest" description="Disordered" evidence="1">
    <location>
        <begin position="892"/>
        <end position="927"/>
    </location>
</feature>
<gene>
    <name evidence="4" type="primary">N4bp2</name>
    <name evidence="4" type="ORF">DASBRO_R14548</name>
</gene>
<sequence>MPRKRKTGGSPAQKNGNSERIAVAVSQGDPSHLVAQAVHYVNKEELFNSMSEMFSDLDPSVIYMVLSECDFKVENAMDHLLELSTHAKGVASSKTLVFDLAASSLPVANQQRSVAVERMGESTEVHSNSEAAIEKVLLPGVQLTEELDFLIENAFQSYSLSDELPDSGNDEIVHEHPVKHDGFTEFSEWEKSDSVCNVLLYPQQAETNHEVLENFCCSQPPVSQLSIQTSSPAASDTFAQILEDSDLLKIHVQHDVTSEVYKQTNGEISCESSDQIQDTVLDQSSVTAASGGSSQRPVELGADSGDPTSRCLEQHEDAVTSFSSYQNASLPEACISLETSSFKPQKLADTQQTQQGCNLNFATPSGQSQQHWNLMAPVFYPSSGSHSFVIPVAASPGQWRPVSDCRTSEKGLFLSSSVISNAWDGNPSLKVWGNQDRNSKLNLSQAQQPRVCHMMRKKMHLIGQVLVLLRGVPGSGKSYLARNLLEDNPGGIILSTDDYFYKHGQYHYDPDCLGEAHDWNRKRAKEAFEMRISPIIIDNTNIQAWEMKPYVTLAQEFKYKVMFREPDTWWKFKPKELERRNIHGVSKEKIKRMLERYERCLTVRSILDSSVPDKSEAAGWSEDPCQEESQRKREAHSDVKEEECFASEVEPLELAEVDKTSPGTSLTLGSSCDPEHFQKEEKEIENNSVKHHSENTVQDDLEVNLSDCIGKELPLEKKEEKGEKIEKNTETEMDEVHVIPAEDTMNLHTGGAEEHSDNNILKVQTAVEQLGKISMELKSTQTSNTGEPSSSAFDTSGKPELLNFLGDWPIEQTMGQRVKRSRRLEKSPLKSDKEGETPSQQHSEIGKEQVGLPETCTVEKGHEEENPPSSCYSVSSDKVTSELQMIGHWPVSASLEQRQQRLRRMRKTNQSDEDRNTEGDTSMNDLEPVHVIHESPVNTEEQQDIRSLPMHQEEIITSETVSEEKTQQNKRTRKHHKLALTFTNSSLPHPREEDHLSKLNAAEEKQDTNLCRQKSSHSQTESQDFALLWRLEKKMLFPETTKVLHGRLDSFKPKDIDNASNSQEKIPYRVTYDKSTFVEESELINIDESEELDTLCKLFESVSFEALKDLYERCNKDIDWATGLLLDSDEKLRKAVGTERFQVSEAEPVVADLDFKANTNCDENLKDCKQTPQVIGAGDTFEASEDKNSLLSIAESRATKTAVISADVSDSFTATSLDGSVELKNYVDSAPRTDTSNSAAGVIELSVSEKQKGESESPLEETVNKPSLSQVDAGLPHDPNTTSANLKFELNDESDSNPSESNAENSEVTGLLLEMDHAPLVGPRSDKELDMDKETQQSSWEIHGKEEIETLGWAATKAKRQNPIPASHAAFSIDCLELTLPPELALQLKEIFGPVGIDAGSLTVEDCVVHIDLNLAKVIHEKWKESILKRQRRDESCRLSAEGMLLIQQIDTDDSEVLLSQKSDSKIQKKKPSWAAGTCNDIQTKTPATSDVFPFMDHWNAQIQKVSLRQIISEEMAMQERQDLNRTPSTARKDCAAKLKEKQLFEMFPTINQNFLMDVFKDNNYSLEQTEQFLNCVLEADPVKTVIAQESVQQNEIVSSYSAAKNREKKAKKSKEEDDPLSEMFQDFEYPQYDDLRAEAFCHQQKRQECLKKAGEAYRMGMKPVAAFYAHQGRLHEQKMKEANHAAAVQIFERVNTSLLPMNVLDLHGLHVDEAVNQLSRVLQEKSEEYQQTGGKPYLSVITGRGSHSQGGVARIRPAAIRYLTSHNFRFTEIKPGCLKVMLN</sequence>
<feature type="region of interest" description="Disordered" evidence="1">
    <location>
        <begin position="776"/>
        <end position="852"/>
    </location>
</feature>
<feature type="non-terminal residue" evidence="4">
    <location>
        <position position="1784"/>
    </location>
</feature>
<dbReference type="Gene3D" id="3.40.50.300">
    <property type="entry name" value="P-loop containing nucleotide triphosphate hydrolases"/>
    <property type="match status" value="1"/>
</dbReference>